<evidence type="ECO:0000313" key="2">
    <source>
        <dbReference type="RefSeq" id="XP_032325541.1"/>
    </source>
</evidence>
<evidence type="ECO:0000313" key="4">
    <source>
        <dbReference type="RefSeq" id="XP_032325543.1"/>
    </source>
</evidence>
<dbReference type="RefSeq" id="XP_032325541.1">
    <property type="nucleotide sequence ID" value="XM_032469650.1"/>
</dbReference>
<accession>A0A8B8S5P1</accession>
<dbReference type="RefSeq" id="XP_032325544.1">
    <property type="nucleotide sequence ID" value="XM_032469653.1"/>
</dbReference>
<keyword evidence="2 3" id="KW-0482">Metalloprotease</keyword>
<evidence type="ECO:0000313" key="5">
    <source>
        <dbReference type="RefSeq" id="XP_032325544.1"/>
    </source>
</evidence>
<dbReference type="RefSeq" id="XP_032325542.1">
    <property type="nucleotide sequence ID" value="XM_032469651.1"/>
</dbReference>
<dbReference type="RefSeq" id="XP_032325543.1">
    <property type="nucleotide sequence ID" value="XM_032469652.1"/>
</dbReference>
<dbReference type="RefSeq" id="XP_032325545.1">
    <property type="nucleotide sequence ID" value="XM_032469654.1"/>
</dbReference>
<dbReference type="Proteomes" id="UP000694856">
    <property type="component" value="Chromosome 28"/>
</dbReference>
<evidence type="ECO:0000313" key="3">
    <source>
        <dbReference type="RefSeq" id="XP_032325542.1"/>
    </source>
</evidence>
<dbReference type="KEGG" id="cfr:106729444"/>
<organism evidence="1 2">
    <name type="scientific">Camelus ferus</name>
    <name type="common">Wild bactrian camel</name>
    <name type="synonym">Camelus bactrianus ferus</name>
    <dbReference type="NCBI Taxonomy" id="419612"/>
    <lineage>
        <taxon>Eukaryota</taxon>
        <taxon>Metazoa</taxon>
        <taxon>Chordata</taxon>
        <taxon>Craniata</taxon>
        <taxon>Vertebrata</taxon>
        <taxon>Euteleostomi</taxon>
        <taxon>Mammalia</taxon>
        <taxon>Eutheria</taxon>
        <taxon>Laurasiatheria</taxon>
        <taxon>Artiodactyla</taxon>
        <taxon>Tylopoda</taxon>
        <taxon>Camelidae</taxon>
        <taxon>Camelus</taxon>
    </lineage>
</organism>
<evidence type="ECO:0000313" key="6">
    <source>
        <dbReference type="RefSeq" id="XP_032325545.1"/>
    </source>
</evidence>
<dbReference type="AlphaFoldDB" id="A0A8B8S5P1"/>
<keyword evidence="2 3" id="KW-0645">Protease</keyword>
<keyword evidence="1" id="KW-1185">Reference proteome</keyword>
<dbReference type="CTD" id="129293"/>
<proteinExistence type="predicted"/>
<sequence length="205" mass="23026">MRAPRERRVKAADLQPHRSHWRPASTAVFVPEVPAPEVPAQKRRYRKLGGLGAHCCRRTCCGSTCLPVSADLSGGAERKCRKKRRWRRRQRLRQFSDLWVRLEKSAAVPQLQVPVLDGHISAELRLPRSGRWWPAVPVGLSGPLCSGCWCWPSKQRHPSCNRQDPDPWDLKDSRACTPHSGLALGPAQGERLRGKASVGYCSSKE</sequence>
<keyword evidence="2 3" id="KW-0378">Hydrolase</keyword>
<protein>
    <submittedName>
        <fullName evidence="2 3">Metalloprotease TIKI1</fullName>
    </submittedName>
</protein>
<name>A0A8B8S5P1_CAMFR</name>
<gene>
    <name evidence="2 3 4 5 6" type="primary">TRABD2A</name>
</gene>
<dbReference type="GO" id="GO:0008237">
    <property type="term" value="F:metallopeptidase activity"/>
    <property type="evidence" value="ECO:0007669"/>
    <property type="project" value="UniProtKB-KW"/>
</dbReference>
<dbReference type="GeneID" id="106729444"/>
<evidence type="ECO:0000313" key="1">
    <source>
        <dbReference type="Proteomes" id="UP000694856"/>
    </source>
</evidence>
<reference evidence="2 3" key="1">
    <citation type="submission" date="2025-04" db="UniProtKB">
        <authorList>
            <consortium name="RefSeq"/>
        </authorList>
    </citation>
    <scope>IDENTIFICATION</scope>
    <source>
        <tissue evidence="2 3">Ear skin</tissue>
    </source>
</reference>